<evidence type="ECO:0000313" key="3">
    <source>
        <dbReference type="Proteomes" id="UP001322277"/>
    </source>
</evidence>
<dbReference type="EMBL" id="CP137307">
    <property type="protein sequence ID" value="WQF79834.1"/>
    <property type="molecule type" value="Genomic_DNA"/>
</dbReference>
<dbReference type="RefSeq" id="XP_062777058.1">
    <property type="nucleotide sequence ID" value="XM_062921007.1"/>
</dbReference>
<reference evidence="3" key="1">
    <citation type="journal article" date="2023" name="bioRxiv">
        <title>Complete genome of the Medicago anthracnose fungus, Colletotrichum destructivum, reveals a mini-chromosome-like region within a core chromosome.</title>
        <authorList>
            <person name="Lapalu N."/>
            <person name="Simon A."/>
            <person name="Lu A."/>
            <person name="Plaumann P.-L."/>
            <person name="Amselem J."/>
            <person name="Pigne S."/>
            <person name="Auger A."/>
            <person name="Koch C."/>
            <person name="Dallery J.-F."/>
            <person name="O'Connell R.J."/>
        </authorList>
    </citation>
    <scope>NUCLEOTIDE SEQUENCE [LARGE SCALE GENOMIC DNA]</scope>
    <source>
        <strain evidence="3">CBS 520.97</strain>
    </source>
</reference>
<name>A0AAX4I969_9PEZI</name>
<dbReference type="Proteomes" id="UP001322277">
    <property type="component" value="Chromosome 3"/>
</dbReference>
<organism evidence="2 3">
    <name type="scientific">Colletotrichum destructivum</name>
    <dbReference type="NCBI Taxonomy" id="34406"/>
    <lineage>
        <taxon>Eukaryota</taxon>
        <taxon>Fungi</taxon>
        <taxon>Dikarya</taxon>
        <taxon>Ascomycota</taxon>
        <taxon>Pezizomycotina</taxon>
        <taxon>Sordariomycetes</taxon>
        <taxon>Hypocreomycetidae</taxon>
        <taxon>Glomerellales</taxon>
        <taxon>Glomerellaceae</taxon>
        <taxon>Colletotrichum</taxon>
        <taxon>Colletotrichum destructivum species complex</taxon>
    </lineage>
</organism>
<accession>A0AAX4I969</accession>
<dbReference type="KEGG" id="cdet:87941351"/>
<gene>
    <name evidence="2" type="ORF">CDEST_04848</name>
</gene>
<proteinExistence type="predicted"/>
<protein>
    <submittedName>
        <fullName evidence="2">Uncharacterized protein</fullName>
    </submittedName>
</protein>
<keyword evidence="3" id="KW-1185">Reference proteome</keyword>
<dbReference type="GeneID" id="87941351"/>
<dbReference type="AlphaFoldDB" id="A0AAX4I969"/>
<feature type="region of interest" description="Disordered" evidence="1">
    <location>
        <begin position="1"/>
        <end position="30"/>
    </location>
</feature>
<evidence type="ECO:0000256" key="1">
    <source>
        <dbReference type="SAM" id="MobiDB-lite"/>
    </source>
</evidence>
<evidence type="ECO:0000313" key="2">
    <source>
        <dbReference type="EMBL" id="WQF79834.1"/>
    </source>
</evidence>
<sequence>MGELTNVVSCPVPTPNPISSPYPSPSTSRQRELATRDGFRYWFDLDTNYPAEGRSLEGGCANAPARLLGNLLREKYRPPAGLPGGHGHGHGPGHHHHEACAFCPKVSLKDLRPTCAVTILPYLHTPRDTGRRSSDPPGGVGVGVEAGILVVRLHLSHPLHPPSLPSAVFLRIDASSQALPANNNTRSI</sequence>
<feature type="compositionally biased region" description="Pro residues" evidence="1">
    <location>
        <begin position="12"/>
        <end position="24"/>
    </location>
</feature>